<dbReference type="EMBL" id="FOQD01000002">
    <property type="protein sequence ID" value="SFH68484.1"/>
    <property type="molecule type" value="Genomic_DNA"/>
</dbReference>
<evidence type="ECO:0000313" key="2">
    <source>
        <dbReference type="Proteomes" id="UP000199518"/>
    </source>
</evidence>
<sequence>MIALTALTATLQQYWAESGPAGIPTQFPGTTLDASGLKGWMEFWLTQGFEPPHRVRTGDVLLVLIDVHCFSRQTEKRAVFEMADGVRSALAQRVIPLGAGQGGSLRIQEAVCRDLTREFPADPRLPLQHVVVSLSGRAEMVLS</sequence>
<reference evidence="2" key="1">
    <citation type="submission" date="2016-10" db="EMBL/GenBank/DDBJ databases">
        <authorList>
            <person name="Varghese N."/>
            <person name="Submissions S."/>
        </authorList>
    </citation>
    <scope>NUCLEOTIDE SEQUENCE [LARGE SCALE GENOMIC DNA]</scope>
    <source>
        <strain evidence="2">DSM 26348</strain>
    </source>
</reference>
<dbReference type="RefSeq" id="WP_092047755.1">
    <property type="nucleotide sequence ID" value="NZ_FOQD01000002.1"/>
</dbReference>
<gene>
    <name evidence="1" type="ORF">SAMN05421753_10249</name>
</gene>
<dbReference type="AlphaFoldDB" id="A0A1I3C1R3"/>
<keyword evidence="2" id="KW-1185">Reference proteome</keyword>
<organism evidence="1 2">
    <name type="scientific">Planctomicrobium piriforme</name>
    <dbReference type="NCBI Taxonomy" id="1576369"/>
    <lineage>
        <taxon>Bacteria</taxon>
        <taxon>Pseudomonadati</taxon>
        <taxon>Planctomycetota</taxon>
        <taxon>Planctomycetia</taxon>
        <taxon>Planctomycetales</taxon>
        <taxon>Planctomycetaceae</taxon>
        <taxon>Planctomicrobium</taxon>
    </lineage>
</organism>
<dbReference type="Proteomes" id="UP000199518">
    <property type="component" value="Unassembled WGS sequence"/>
</dbReference>
<proteinExistence type="predicted"/>
<dbReference type="STRING" id="1576369.SAMN05421753_10249"/>
<dbReference type="OrthoDB" id="286135at2"/>
<name>A0A1I3C1R3_9PLAN</name>
<evidence type="ECO:0000313" key="1">
    <source>
        <dbReference type="EMBL" id="SFH68484.1"/>
    </source>
</evidence>
<accession>A0A1I3C1R3</accession>
<protein>
    <submittedName>
        <fullName evidence="1">Uncharacterized protein</fullName>
    </submittedName>
</protein>